<dbReference type="KEGG" id="nou:Natoc_4354"/>
<dbReference type="RefSeq" id="WP_015323205.1">
    <property type="nucleotide sequence ID" value="NC_019975.1"/>
</dbReference>
<feature type="region of interest" description="Disordered" evidence="1">
    <location>
        <begin position="39"/>
        <end position="79"/>
    </location>
</feature>
<gene>
    <name evidence="2" type="ORF">Natoc_4354</name>
</gene>
<geneLocation type="plasmid" evidence="2">
    <name>1</name>
</geneLocation>
<dbReference type="HOGENOM" id="CLU_2646020_0_0_2"/>
<proteinExistence type="predicted"/>
<evidence type="ECO:0000256" key="1">
    <source>
        <dbReference type="SAM" id="MobiDB-lite"/>
    </source>
</evidence>
<dbReference type="AlphaFoldDB" id="L0K5X1"/>
<reference evidence="2 3" key="1">
    <citation type="submission" date="2012-11" db="EMBL/GenBank/DDBJ databases">
        <title>FINISHED of Natronococcus occultus SP4, DSM 3396.</title>
        <authorList>
            <consortium name="DOE Joint Genome Institute"/>
            <person name="Eisen J."/>
            <person name="Huntemann M."/>
            <person name="Wei C.-L."/>
            <person name="Han J."/>
            <person name="Detter J.C."/>
            <person name="Han C."/>
            <person name="Tapia R."/>
            <person name="Chen A."/>
            <person name="Kyrpides N."/>
            <person name="Mavromatis K."/>
            <person name="Markowitz V."/>
            <person name="Szeto E."/>
            <person name="Ivanova N."/>
            <person name="Mikhailova N."/>
            <person name="Ovchinnikova G."/>
            <person name="Pagani I."/>
            <person name="Pati A."/>
            <person name="Goodwin L."/>
            <person name="Nordberg H.P."/>
            <person name="Cantor M.N."/>
            <person name="Hua S.X."/>
            <person name="Woyke T."/>
            <person name="Eisen J."/>
            <person name="Klenk H.-P."/>
            <person name="Klenk H.-P."/>
        </authorList>
    </citation>
    <scope>NUCLEOTIDE SEQUENCE [LARGE SCALE GENOMIC DNA]</scope>
    <source>
        <strain evidence="2 3">SP4</strain>
        <plasmid evidence="3">Plasmid 1</plasmid>
    </source>
</reference>
<protein>
    <submittedName>
        <fullName evidence="2">Uncharacterized protein</fullName>
    </submittedName>
</protein>
<organism evidence="2 3">
    <name type="scientific">Natronococcus occultus SP4</name>
    <dbReference type="NCBI Taxonomy" id="694430"/>
    <lineage>
        <taxon>Archaea</taxon>
        <taxon>Methanobacteriati</taxon>
        <taxon>Methanobacteriota</taxon>
        <taxon>Stenosarchaea group</taxon>
        <taxon>Halobacteria</taxon>
        <taxon>Halobacteriales</taxon>
        <taxon>Natrialbaceae</taxon>
        <taxon>Natronococcus</taxon>
    </lineage>
</organism>
<evidence type="ECO:0000313" key="2">
    <source>
        <dbReference type="EMBL" id="AGB39774.1"/>
    </source>
</evidence>
<dbReference type="EMBL" id="CP003930">
    <property type="protein sequence ID" value="AGB39774.1"/>
    <property type="molecule type" value="Genomic_DNA"/>
</dbReference>
<evidence type="ECO:0000313" key="3">
    <source>
        <dbReference type="Proteomes" id="UP000010878"/>
    </source>
</evidence>
<keyword evidence="3" id="KW-1185">Reference proteome</keyword>
<dbReference type="OrthoDB" id="169108at2157"/>
<sequence length="79" mass="8981">MTRRDYQGPDLDATYQHISERPELDRLDEDAEDVVYATEAEQGEETTENVPIPGEDDEDQQRPLVPGQTTLTEWGVSCE</sequence>
<name>L0K5X1_9EURY</name>
<accession>L0K5X1</accession>
<dbReference type="Proteomes" id="UP000010878">
    <property type="component" value="Plasmid 1"/>
</dbReference>
<keyword evidence="2" id="KW-0614">Plasmid</keyword>
<dbReference type="GeneID" id="32188974"/>